<dbReference type="RefSeq" id="WP_147648464.1">
    <property type="nucleotide sequence ID" value="NZ_CP042806.1"/>
</dbReference>
<evidence type="ECO:0000259" key="7">
    <source>
        <dbReference type="Pfam" id="PF13525"/>
    </source>
</evidence>
<feature type="repeat" description="TPR" evidence="3">
    <location>
        <begin position="385"/>
        <end position="418"/>
    </location>
</feature>
<dbReference type="PANTHER" id="PTHR37423:SF2">
    <property type="entry name" value="MEMBRANE-BOUND LYTIC MUREIN TRANSGLYCOSYLASE C"/>
    <property type="match status" value="1"/>
</dbReference>
<dbReference type="GO" id="GO:0016020">
    <property type="term" value="C:membrane"/>
    <property type="evidence" value="ECO:0007669"/>
    <property type="project" value="InterPro"/>
</dbReference>
<dbReference type="InterPro" id="IPR019734">
    <property type="entry name" value="TPR_rpt"/>
</dbReference>
<feature type="signal peptide" evidence="5">
    <location>
        <begin position="1"/>
        <end position="24"/>
    </location>
</feature>
<dbReference type="Gene3D" id="1.25.40.10">
    <property type="entry name" value="Tetratricopeptide repeat domain"/>
    <property type="match status" value="2"/>
</dbReference>
<feature type="chain" id="PRO_5022690962" evidence="5">
    <location>
        <begin position="25"/>
        <end position="778"/>
    </location>
</feature>
<dbReference type="InterPro" id="IPR039565">
    <property type="entry name" value="BamD-like"/>
</dbReference>
<dbReference type="InterPro" id="IPR011990">
    <property type="entry name" value="TPR-like_helical_dom_sf"/>
</dbReference>
<dbReference type="Pfam" id="PF13525">
    <property type="entry name" value="YfiO"/>
    <property type="match status" value="1"/>
</dbReference>
<dbReference type="KEGG" id="talb:FTW19_15465"/>
<proteinExistence type="inferred from homology"/>
<evidence type="ECO:0000256" key="1">
    <source>
        <dbReference type="ARBA" id="ARBA00007734"/>
    </source>
</evidence>
<feature type="domain" description="Transglycosylase SLT" evidence="6">
    <location>
        <begin position="625"/>
        <end position="735"/>
    </location>
</feature>
<dbReference type="EMBL" id="CP042806">
    <property type="protein sequence ID" value="QEE29270.1"/>
    <property type="molecule type" value="Genomic_DNA"/>
</dbReference>
<dbReference type="SUPFAM" id="SSF48452">
    <property type="entry name" value="TPR-like"/>
    <property type="match status" value="2"/>
</dbReference>
<dbReference type="InterPro" id="IPR023346">
    <property type="entry name" value="Lysozyme-like_dom_sf"/>
</dbReference>
<dbReference type="PANTHER" id="PTHR37423">
    <property type="entry name" value="SOLUBLE LYTIC MUREIN TRANSGLYCOSYLASE-RELATED"/>
    <property type="match status" value="1"/>
</dbReference>
<dbReference type="InterPro" id="IPR008258">
    <property type="entry name" value="Transglycosylase_SLT_dom_1"/>
</dbReference>
<keyword evidence="3" id="KW-0802">TPR repeat</keyword>
<organism evidence="8 9">
    <name type="scientific">Terriglobus albidus</name>
    <dbReference type="NCBI Taxonomy" id="1592106"/>
    <lineage>
        <taxon>Bacteria</taxon>
        <taxon>Pseudomonadati</taxon>
        <taxon>Acidobacteriota</taxon>
        <taxon>Terriglobia</taxon>
        <taxon>Terriglobales</taxon>
        <taxon>Acidobacteriaceae</taxon>
        <taxon>Terriglobus</taxon>
    </lineage>
</organism>
<feature type="compositionally biased region" description="Low complexity" evidence="4">
    <location>
        <begin position="33"/>
        <end position="43"/>
    </location>
</feature>
<feature type="repeat" description="TPR" evidence="3">
    <location>
        <begin position="118"/>
        <end position="151"/>
    </location>
</feature>
<comment type="similarity">
    <text evidence="1">Belongs to the transglycosylase Slt family.</text>
</comment>
<dbReference type="OrthoDB" id="9815002at2"/>
<dbReference type="Proteomes" id="UP000321820">
    <property type="component" value="Chromosome"/>
</dbReference>
<name>A0A5B9EEP3_9BACT</name>
<keyword evidence="2 5" id="KW-0732">Signal</keyword>
<dbReference type="PROSITE" id="PS50005">
    <property type="entry name" value="TPR"/>
    <property type="match status" value="2"/>
</dbReference>
<evidence type="ECO:0000256" key="4">
    <source>
        <dbReference type="SAM" id="MobiDB-lite"/>
    </source>
</evidence>
<evidence type="ECO:0000256" key="2">
    <source>
        <dbReference type="ARBA" id="ARBA00022729"/>
    </source>
</evidence>
<dbReference type="Pfam" id="PF01464">
    <property type="entry name" value="SLT"/>
    <property type="match status" value="1"/>
</dbReference>
<evidence type="ECO:0000313" key="8">
    <source>
        <dbReference type="EMBL" id="QEE29270.1"/>
    </source>
</evidence>
<dbReference type="AlphaFoldDB" id="A0A5B9EEP3"/>
<reference evidence="8 9" key="1">
    <citation type="submission" date="2019-08" db="EMBL/GenBank/DDBJ databases">
        <title>Complete genome sequence of Terriglobus albidus strain ORNL.</title>
        <authorList>
            <person name="Podar M."/>
        </authorList>
    </citation>
    <scope>NUCLEOTIDE SEQUENCE [LARGE SCALE GENOMIC DNA]</scope>
    <source>
        <strain evidence="8 9">ORNL</strain>
    </source>
</reference>
<protein>
    <submittedName>
        <fullName evidence="8">Outer membrane protein assembly factor BamD</fullName>
    </submittedName>
</protein>
<dbReference type="CDD" id="cd13401">
    <property type="entry name" value="Slt70-like"/>
    <property type="match status" value="1"/>
</dbReference>
<evidence type="ECO:0000313" key="9">
    <source>
        <dbReference type="Proteomes" id="UP000321820"/>
    </source>
</evidence>
<dbReference type="SUPFAM" id="SSF53955">
    <property type="entry name" value="Lysozyme-like"/>
    <property type="match status" value="1"/>
</dbReference>
<feature type="domain" description="Outer membrane lipoprotein BamD-like" evidence="7">
    <location>
        <begin position="385"/>
        <end position="506"/>
    </location>
</feature>
<dbReference type="Gene3D" id="1.10.530.10">
    <property type="match status" value="1"/>
</dbReference>
<evidence type="ECO:0000256" key="3">
    <source>
        <dbReference type="PROSITE-ProRule" id="PRU00339"/>
    </source>
</evidence>
<evidence type="ECO:0000259" key="6">
    <source>
        <dbReference type="Pfam" id="PF01464"/>
    </source>
</evidence>
<dbReference type="GO" id="GO:0000270">
    <property type="term" value="P:peptidoglycan metabolic process"/>
    <property type="evidence" value="ECO:0007669"/>
    <property type="project" value="InterPro"/>
</dbReference>
<feature type="compositionally biased region" description="Basic residues" evidence="4">
    <location>
        <begin position="47"/>
        <end position="64"/>
    </location>
</feature>
<keyword evidence="9" id="KW-1185">Reference proteome</keyword>
<sequence>MKFRRIAAFLPFCFLLLISGAVYAQTKKAATKNPAAKAPAKAGAGKGTKRVPGKSTARGRKKKVISSPPTARSRKLTSAFVASSQLRPMAQQLTATRSPIAYAGVQAYANSHNGEASAAAWLAMGHAYMLDKRFSDAYNAFRQAAQRGEALDDYADYLGAQAALQGGRGTDAYALLENFAQRHPESIFVPNAPVILANGYLQQNDPQGALRVLSSLTGTAQASHADFRFAQAKAWQLAGNTNQAAAMYRSIYTLLPLSYEATQARVQLQAMGTPLTATEHKVHADQLYNAKRYSEAADEYHSIQHDATLSPGDRDALDIYAAVCDLKLKRLSKREAESLPQTDDDSAALKLYLLAELARSSDDRGQHSSLVTQLTQRYPRSRWTEESLYSAGNMYLLKHEYGTAAGYYSQLVSMFPRSTYGPSSHWRAGWLSYRTRNYSEAARLMDEQIQRYPTGIETPSALYWRGRVYEEQEHNLSQAANYYRTLSDSFPNYYYALLARQRLDILGKQPVVTPAAPLASVRAPDVPELIDTLPENDTHLIKARLLANAGLNEYIAPEIQASPTSSTWGTLAQAEIYTSYGEYVRALQAMKRSGASYFAYSVDDVPQMYWKLLFPTPYWNELTASASRNSLDPYLVASLIRQESEFNPGAVSRANAYGLMQMLPSVGKSLAKRDGIGKFSTNDLLQPATSLRLGTIYLRQTIDRFGGQVEYALAAYNAGDTPVRQWMSTNDYRDMAEFVESIPYTETREYVQAILRNREMYRAIYGSGQRTSSVSAAK</sequence>
<dbReference type="SMART" id="SM00028">
    <property type="entry name" value="TPR"/>
    <property type="match status" value="4"/>
</dbReference>
<dbReference type="GO" id="GO:0008933">
    <property type="term" value="F:peptidoglycan lytic transglycosylase activity"/>
    <property type="evidence" value="ECO:0007669"/>
    <property type="project" value="InterPro"/>
</dbReference>
<feature type="region of interest" description="Disordered" evidence="4">
    <location>
        <begin position="33"/>
        <end position="72"/>
    </location>
</feature>
<evidence type="ECO:0000256" key="5">
    <source>
        <dbReference type="SAM" id="SignalP"/>
    </source>
</evidence>
<accession>A0A5B9EEP3</accession>
<gene>
    <name evidence="8" type="primary">bamD</name>
    <name evidence="8" type="ORF">FTW19_15465</name>
</gene>
<dbReference type="InterPro" id="IPR000189">
    <property type="entry name" value="Transglyc_AS"/>
</dbReference>
<dbReference type="PROSITE" id="PS00922">
    <property type="entry name" value="TRANSGLYCOSYLASE"/>
    <property type="match status" value="1"/>
</dbReference>